<evidence type="ECO:0000313" key="3">
    <source>
        <dbReference type="EMBL" id="KXA89605.1"/>
    </source>
</evidence>
<dbReference type="GO" id="GO:0002937">
    <property type="term" value="P:tRNA 4-thiouridine biosynthesis"/>
    <property type="evidence" value="ECO:0007669"/>
    <property type="project" value="TreeGrafter"/>
</dbReference>
<keyword evidence="1" id="KW-0694">RNA-binding</keyword>
<dbReference type="AlphaFoldDB" id="A0A133U5Z4"/>
<dbReference type="Gene3D" id="3.30.2130.30">
    <property type="match status" value="1"/>
</dbReference>
<dbReference type="InterPro" id="IPR004114">
    <property type="entry name" value="THUMP_dom"/>
</dbReference>
<dbReference type="Proteomes" id="UP000070163">
    <property type="component" value="Unassembled WGS sequence"/>
</dbReference>
<dbReference type="Pfam" id="PF22025">
    <property type="entry name" value="ThiI_fer"/>
    <property type="match status" value="1"/>
</dbReference>
<protein>
    <recommendedName>
        <fullName evidence="2">THUMP domain-containing protein</fullName>
    </recommendedName>
</protein>
<dbReference type="SUPFAM" id="SSF143437">
    <property type="entry name" value="THUMP domain-like"/>
    <property type="match status" value="1"/>
</dbReference>
<dbReference type="CDD" id="cd11716">
    <property type="entry name" value="THUMP_ThiI"/>
    <property type="match status" value="1"/>
</dbReference>
<evidence type="ECO:0000259" key="2">
    <source>
        <dbReference type="PROSITE" id="PS51165"/>
    </source>
</evidence>
<dbReference type="EMBL" id="LHXJ01000071">
    <property type="protein sequence ID" value="KXA89605.1"/>
    <property type="molecule type" value="Genomic_DNA"/>
</dbReference>
<dbReference type="PANTHER" id="PTHR43209">
    <property type="entry name" value="TRNA SULFURTRANSFERASE"/>
    <property type="match status" value="1"/>
</dbReference>
<evidence type="ECO:0000256" key="1">
    <source>
        <dbReference type="PROSITE-ProRule" id="PRU00529"/>
    </source>
</evidence>
<dbReference type="Pfam" id="PF02926">
    <property type="entry name" value="THUMP"/>
    <property type="match status" value="1"/>
</dbReference>
<dbReference type="GO" id="GO:0005829">
    <property type="term" value="C:cytosol"/>
    <property type="evidence" value="ECO:0007669"/>
    <property type="project" value="TreeGrafter"/>
</dbReference>
<comment type="caution">
    <text evidence="3">The sequence shown here is derived from an EMBL/GenBank/DDBJ whole genome shotgun (WGS) entry which is preliminary data.</text>
</comment>
<name>A0A133U5Z4_9EURY</name>
<dbReference type="InterPro" id="IPR054173">
    <property type="entry name" value="ThiI_fer"/>
</dbReference>
<dbReference type="InterPro" id="IPR050102">
    <property type="entry name" value="tRNA_sulfurtransferase_ThiI"/>
</dbReference>
<evidence type="ECO:0000313" key="4">
    <source>
        <dbReference type="Proteomes" id="UP000070163"/>
    </source>
</evidence>
<dbReference type="PANTHER" id="PTHR43209:SF1">
    <property type="entry name" value="TRNA SULFURTRANSFERASE"/>
    <property type="match status" value="1"/>
</dbReference>
<dbReference type="PROSITE" id="PS51165">
    <property type="entry name" value="THUMP"/>
    <property type="match status" value="1"/>
</dbReference>
<keyword evidence="4" id="KW-1185">Reference proteome</keyword>
<accession>A0A133U5Z4</accession>
<gene>
    <name evidence="3" type="ORF">AKJ57_05090</name>
</gene>
<feature type="domain" description="THUMP" evidence="2">
    <location>
        <begin position="57"/>
        <end position="161"/>
    </location>
</feature>
<dbReference type="InterPro" id="IPR049962">
    <property type="entry name" value="THUMP_ThiI"/>
</dbReference>
<dbReference type="SMART" id="SM00981">
    <property type="entry name" value="THUMP"/>
    <property type="match status" value="1"/>
</dbReference>
<feature type="non-terminal residue" evidence="3">
    <location>
        <position position="182"/>
    </location>
</feature>
<reference evidence="3 4" key="1">
    <citation type="journal article" date="2016" name="Sci. Rep.">
        <title>Metabolic traits of an uncultured archaeal lineage -MSBL1- from brine pools of the Red Sea.</title>
        <authorList>
            <person name="Mwirichia R."/>
            <person name="Alam I."/>
            <person name="Rashid M."/>
            <person name="Vinu M."/>
            <person name="Ba-Alawi W."/>
            <person name="Anthony Kamau A."/>
            <person name="Kamanda Ngugi D."/>
            <person name="Goker M."/>
            <person name="Klenk H.P."/>
            <person name="Bajic V."/>
            <person name="Stingl U."/>
        </authorList>
    </citation>
    <scope>NUCLEOTIDE SEQUENCE [LARGE SCALE GENOMIC DNA]</scope>
    <source>
        <strain evidence="3">SCGC-AAA259A05</strain>
    </source>
</reference>
<sequence>MNRTVLVRYGEITLKSEPVRGEFKKILIDNIKSILEGIPLEIETERGRIFVKTPRPEEVSSRLSRVPGIVSSSPTRRTDASMDEICRLATEIFEENFPAEGSFAVRARRVGSHEFSSKDVEEKIGEEILKENPGMSVDLDSPDHEIHVEIRGDDAYIFTKIVEGIGGLPVGSQGRVITLFSG</sequence>
<dbReference type="GO" id="GO:0003723">
    <property type="term" value="F:RNA binding"/>
    <property type="evidence" value="ECO:0007669"/>
    <property type="project" value="UniProtKB-UniRule"/>
</dbReference>
<organism evidence="3 4">
    <name type="scientific">candidate division MSBL1 archaeon SCGC-AAA259A05</name>
    <dbReference type="NCBI Taxonomy" id="1698259"/>
    <lineage>
        <taxon>Archaea</taxon>
        <taxon>Methanobacteriati</taxon>
        <taxon>Methanobacteriota</taxon>
        <taxon>candidate division MSBL1</taxon>
    </lineage>
</organism>
<dbReference type="GO" id="GO:0052837">
    <property type="term" value="P:thiazole biosynthetic process"/>
    <property type="evidence" value="ECO:0007669"/>
    <property type="project" value="TreeGrafter"/>
</dbReference>
<proteinExistence type="predicted"/>